<reference evidence="1 2" key="1">
    <citation type="submission" date="2015-07" db="EMBL/GenBank/DDBJ databases">
        <title>The genome of Habropoda laboriosa.</title>
        <authorList>
            <person name="Pan H."/>
            <person name="Kapheim K."/>
        </authorList>
    </citation>
    <scope>NUCLEOTIDE SEQUENCE [LARGE SCALE GENOMIC DNA]</scope>
    <source>
        <strain evidence="1">0110345459</strain>
    </source>
</reference>
<dbReference type="AlphaFoldDB" id="A0A0L7RBL6"/>
<name>A0A0L7RBL6_9HYME</name>
<dbReference type="EMBL" id="KQ414617">
    <property type="protein sequence ID" value="KOC68254.1"/>
    <property type="molecule type" value="Genomic_DNA"/>
</dbReference>
<sequence length="99" mass="11352">VLTWGTCKGRMLYQHNLLLNADESKQMDANLTVSIDGPFCVTCARLIPMTKNVGNITIHKDEKMDNQVIARFEEIGNKHLWCVIKLWVVDKISNQCIYD</sequence>
<accession>A0A0L7RBL6</accession>
<proteinExistence type="predicted"/>
<dbReference type="Proteomes" id="UP000053825">
    <property type="component" value="Unassembled WGS sequence"/>
</dbReference>
<evidence type="ECO:0000313" key="1">
    <source>
        <dbReference type="EMBL" id="KOC68254.1"/>
    </source>
</evidence>
<protein>
    <submittedName>
        <fullName evidence="1">Uncharacterized protein</fullName>
    </submittedName>
</protein>
<organism evidence="1 2">
    <name type="scientific">Habropoda laboriosa</name>
    <dbReference type="NCBI Taxonomy" id="597456"/>
    <lineage>
        <taxon>Eukaryota</taxon>
        <taxon>Metazoa</taxon>
        <taxon>Ecdysozoa</taxon>
        <taxon>Arthropoda</taxon>
        <taxon>Hexapoda</taxon>
        <taxon>Insecta</taxon>
        <taxon>Pterygota</taxon>
        <taxon>Neoptera</taxon>
        <taxon>Endopterygota</taxon>
        <taxon>Hymenoptera</taxon>
        <taxon>Apocrita</taxon>
        <taxon>Aculeata</taxon>
        <taxon>Apoidea</taxon>
        <taxon>Anthophila</taxon>
        <taxon>Apidae</taxon>
        <taxon>Habropoda</taxon>
    </lineage>
</organism>
<keyword evidence="2" id="KW-1185">Reference proteome</keyword>
<feature type="non-terminal residue" evidence="1">
    <location>
        <position position="1"/>
    </location>
</feature>
<evidence type="ECO:0000313" key="2">
    <source>
        <dbReference type="Proteomes" id="UP000053825"/>
    </source>
</evidence>
<gene>
    <name evidence="1" type="ORF">WH47_03412</name>
</gene>